<keyword evidence="9 10" id="KW-0170">Cobalt</keyword>
<dbReference type="GO" id="GO:0050570">
    <property type="term" value="F:4-hydroxythreonine-4-phosphate dehydrogenase activity"/>
    <property type="evidence" value="ECO:0007669"/>
    <property type="project" value="UniProtKB-UniRule"/>
</dbReference>
<dbReference type="EC" id="1.1.1.262" evidence="10"/>
<keyword evidence="2 10" id="KW-0479">Metal-binding</keyword>
<dbReference type="Pfam" id="PF04166">
    <property type="entry name" value="PdxA"/>
    <property type="match status" value="1"/>
</dbReference>
<dbReference type="InterPro" id="IPR005255">
    <property type="entry name" value="PdxA_fam"/>
</dbReference>
<dbReference type="GO" id="GO:0000287">
    <property type="term" value="F:magnesium ion binding"/>
    <property type="evidence" value="ECO:0007669"/>
    <property type="project" value="UniProtKB-UniRule"/>
</dbReference>
<keyword evidence="7 10" id="KW-0520">NAD</keyword>
<proteinExistence type="inferred from homology"/>
<dbReference type="GO" id="GO:0051287">
    <property type="term" value="F:NAD binding"/>
    <property type="evidence" value="ECO:0007669"/>
    <property type="project" value="InterPro"/>
</dbReference>
<comment type="cofactor">
    <cofactor evidence="10">
        <name>Zn(2+)</name>
        <dbReference type="ChEBI" id="CHEBI:29105"/>
    </cofactor>
    <cofactor evidence="10">
        <name>Mg(2+)</name>
        <dbReference type="ChEBI" id="CHEBI:18420"/>
    </cofactor>
    <cofactor evidence="10">
        <name>Co(2+)</name>
        <dbReference type="ChEBI" id="CHEBI:48828"/>
    </cofactor>
    <text evidence="10">Binds 1 divalent metal cation per subunit. Can use ions such as Zn(2+), Mg(2+) or Co(2+).</text>
</comment>
<comment type="similarity">
    <text evidence="10">Belongs to the PdxA family.</text>
</comment>
<dbReference type="SUPFAM" id="SSF53659">
    <property type="entry name" value="Isocitrate/Isopropylmalate dehydrogenase-like"/>
    <property type="match status" value="1"/>
</dbReference>
<evidence type="ECO:0000256" key="10">
    <source>
        <dbReference type="HAMAP-Rule" id="MF_00536"/>
    </source>
</evidence>
<dbReference type="HAMAP" id="MF_00536">
    <property type="entry name" value="PdxA"/>
    <property type="match status" value="1"/>
</dbReference>
<keyword evidence="6 10" id="KW-0560">Oxidoreductase</keyword>
<comment type="function">
    <text evidence="10">Catalyzes the NAD(P)-dependent oxidation of 4-(phosphooxy)-L-threonine (HTP) into 2-amino-3-oxo-4-(phosphooxy)butyric acid which spontaneously decarboxylates to form 3-amino-2-oxopropyl phosphate (AHAP).</text>
</comment>
<dbReference type="Gene3D" id="3.40.718.10">
    <property type="entry name" value="Isopropylmalate Dehydrogenase"/>
    <property type="match status" value="1"/>
</dbReference>
<protein>
    <recommendedName>
        <fullName evidence="10">4-hydroxythreonine-4-phosphate dehydrogenase</fullName>
        <ecNumber evidence="10">1.1.1.262</ecNumber>
    </recommendedName>
    <alternativeName>
        <fullName evidence="10">4-(phosphohydroxy)-L-threonine dehydrogenase</fullName>
    </alternativeName>
</protein>
<feature type="binding site" evidence="10">
    <location>
        <position position="141"/>
    </location>
    <ligand>
        <name>substrate</name>
    </ligand>
</feature>
<dbReference type="PANTHER" id="PTHR30004">
    <property type="entry name" value="4-HYDROXYTHREONINE-4-PHOSPHATE DEHYDROGENASE"/>
    <property type="match status" value="1"/>
</dbReference>
<evidence type="ECO:0000256" key="4">
    <source>
        <dbReference type="ARBA" id="ARBA00022842"/>
    </source>
</evidence>
<dbReference type="UniPathway" id="UPA00244">
    <property type="reaction ID" value="UER00312"/>
</dbReference>
<dbReference type="RefSeq" id="WP_005881744.1">
    <property type="nucleotide sequence ID" value="NZ_CP019430.1"/>
</dbReference>
<comment type="pathway">
    <text evidence="10">Cofactor biosynthesis; pyridoxine 5'-phosphate biosynthesis; pyridoxine 5'-phosphate from D-erythrose 4-phosphate: step 4/5.</text>
</comment>
<feature type="binding site" evidence="10">
    <location>
        <position position="307"/>
    </location>
    <ligand>
        <name>substrate</name>
    </ligand>
</feature>
<dbReference type="AlphaFoldDB" id="C3XBE4"/>
<dbReference type="GO" id="GO:0050897">
    <property type="term" value="F:cobalt ion binding"/>
    <property type="evidence" value="ECO:0007669"/>
    <property type="project" value="UniProtKB-UniRule"/>
</dbReference>
<accession>C3XBE4</accession>
<keyword evidence="3 10" id="KW-0862">Zinc</keyword>
<dbReference type="HOGENOM" id="CLU_040168_1_0_4"/>
<keyword evidence="4 10" id="KW-0460">Magnesium</keyword>
<evidence type="ECO:0000256" key="3">
    <source>
        <dbReference type="ARBA" id="ARBA00022833"/>
    </source>
</evidence>
<dbReference type="NCBIfam" id="TIGR00557">
    <property type="entry name" value="pdxA"/>
    <property type="match status" value="1"/>
</dbReference>
<dbReference type="GeneID" id="77134456"/>
<evidence type="ECO:0000313" key="11">
    <source>
        <dbReference type="EMBL" id="EEO30520.1"/>
    </source>
</evidence>
<dbReference type="STRING" id="847.BRW83_0546"/>
<organism evidence="11 12">
    <name type="scientific">Oxalobacter formigenes OXCC13</name>
    <dbReference type="NCBI Taxonomy" id="556269"/>
    <lineage>
        <taxon>Bacteria</taxon>
        <taxon>Pseudomonadati</taxon>
        <taxon>Pseudomonadota</taxon>
        <taxon>Betaproteobacteria</taxon>
        <taxon>Burkholderiales</taxon>
        <taxon>Oxalobacteraceae</taxon>
        <taxon>Oxalobacter</taxon>
    </lineage>
</organism>
<dbReference type="OrthoDB" id="9801783at2"/>
<comment type="miscellaneous">
    <text evidence="10">The active site is located at the dimer interface.</text>
</comment>
<dbReference type="PANTHER" id="PTHR30004:SF5">
    <property type="entry name" value="4-HYDROXYTHREONINE-4-PHOSPHATE DEHYDROGENASE"/>
    <property type="match status" value="1"/>
</dbReference>
<keyword evidence="1 10" id="KW-0963">Cytoplasm</keyword>
<evidence type="ECO:0000256" key="6">
    <source>
        <dbReference type="ARBA" id="ARBA00023002"/>
    </source>
</evidence>
<dbReference type="EMBL" id="GG658170">
    <property type="protein sequence ID" value="EEO30520.1"/>
    <property type="molecule type" value="Genomic_DNA"/>
</dbReference>
<evidence type="ECO:0000256" key="5">
    <source>
        <dbReference type="ARBA" id="ARBA00022857"/>
    </source>
</evidence>
<feature type="binding site" evidence="10">
    <location>
        <position position="181"/>
    </location>
    <ligand>
        <name>a divalent metal cation</name>
        <dbReference type="ChEBI" id="CHEBI:60240"/>
        <note>ligand shared between dimeric partners</note>
    </ligand>
</feature>
<keyword evidence="8 10" id="KW-0664">Pyridoxine biosynthesis</keyword>
<keyword evidence="5 10" id="KW-0521">NADP</keyword>
<evidence type="ECO:0000256" key="7">
    <source>
        <dbReference type="ARBA" id="ARBA00023027"/>
    </source>
</evidence>
<comment type="subunit">
    <text evidence="10">Homodimer.</text>
</comment>
<comment type="catalytic activity">
    <reaction evidence="10">
        <text>4-(phosphooxy)-L-threonine + NAD(+) = 3-amino-2-oxopropyl phosphate + CO2 + NADH</text>
        <dbReference type="Rhea" id="RHEA:32275"/>
        <dbReference type="ChEBI" id="CHEBI:16526"/>
        <dbReference type="ChEBI" id="CHEBI:57279"/>
        <dbReference type="ChEBI" id="CHEBI:57540"/>
        <dbReference type="ChEBI" id="CHEBI:57945"/>
        <dbReference type="ChEBI" id="CHEBI:58452"/>
        <dbReference type="EC" id="1.1.1.262"/>
    </reaction>
</comment>
<evidence type="ECO:0000313" key="12">
    <source>
        <dbReference type="Proteomes" id="UP000005089"/>
    </source>
</evidence>
<dbReference type="GO" id="GO:0008615">
    <property type="term" value="P:pyridoxine biosynthetic process"/>
    <property type="evidence" value="ECO:0007669"/>
    <property type="project" value="UniProtKB-UniRule"/>
</dbReference>
<name>C3XBE4_OXAFO</name>
<dbReference type="GO" id="GO:0008270">
    <property type="term" value="F:zinc ion binding"/>
    <property type="evidence" value="ECO:0007669"/>
    <property type="project" value="UniProtKB-UniRule"/>
</dbReference>
<dbReference type="GO" id="GO:0042823">
    <property type="term" value="P:pyridoxal phosphate biosynthetic process"/>
    <property type="evidence" value="ECO:0007669"/>
    <property type="project" value="UniProtKB-UniRule"/>
</dbReference>
<dbReference type="InterPro" id="IPR037510">
    <property type="entry name" value="PdxA"/>
</dbReference>
<sequence>MTRTPVIAITTGEPAGIGPEISIRGAWECRKTVLPVLIGDYAYLEELAQKIDPVIVLKRIDRIHAERLESSHHFDGIYVVDCPLEQTVTPGKLNPANGITVLNSLDIAIEGALKRNFDAIVTAPVQKSTINDAGIPFTGHTEYLAEKTATRQVVMMLAGPTKPMGNDIPGFALRVALATTHLPIKNVSGAITIGSLMEILSIIDNDLKNKFGIASPKILVTGLNPHAGENGYLGMEEIDVISPALEKARKAGIHACGPFPADTLFQPRFLQNADCILAMYHDQGLPVLKYATFGQGVNITLGLPLIRTSVDHGTALDIAEKGLGLADHGSMIEAINTAALMASHWRNNIHF</sequence>
<comment type="subcellular location">
    <subcellularLocation>
        <location evidence="10">Cytoplasm</location>
    </subcellularLocation>
</comment>
<evidence type="ECO:0000256" key="1">
    <source>
        <dbReference type="ARBA" id="ARBA00022490"/>
    </source>
</evidence>
<dbReference type="GO" id="GO:0005737">
    <property type="term" value="C:cytoplasm"/>
    <property type="evidence" value="ECO:0007669"/>
    <property type="project" value="UniProtKB-SubCell"/>
</dbReference>
<evidence type="ECO:0000256" key="8">
    <source>
        <dbReference type="ARBA" id="ARBA00023096"/>
    </source>
</evidence>
<dbReference type="eggNOG" id="COG1995">
    <property type="taxonomic scope" value="Bacteria"/>
</dbReference>
<feature type="binding site" evidence="10">
    <location>
        <position position="281"/>
    </location>
    <ligand>
        <name>a divalent metal cation</name>
        <dbReference type="ChEBI" id="CHEBI:60240"/>
        <note>ligand shared between dimeric partners</note>
    </ligand>
</feature>
<evidence type="ECO:0000256" key="9">
    <source>
        <dbReference type="ARBA" id="ARBA00023285"/>
    </source>
</evidence>
<dbReference type="NCBIfam" id="NF002520">
    <property type="entry name" value="PRK01909.1"/>
    <property type="match status" value="1"/>
</dbReference>
<feature type="binding site" evidence="10">
    <location>
        <position position="226"/>
    </location>
    <ligand>
        <name>a divalent metal cation</name>
        <dbReference type="ChEBI" id="CHEBI:60240"/>
        <note>ligand shared between dimeric partners</note>
    </ligand>
</feature>
<evidence type="ECO:0000256" key="2">
    <source>
        <dbReference type="ARBA" id="ARBA00022723"/>
    </source>
</evidence>
<reference evidence="11 12" key="1">
    <citation type="submission" date="2009-02" db="EMBL/GenBank/DDBJ databases">
        <title>The Genome Sequence of Oxalobacter formigenes OXCC13.</title>
        <authorList>
            <consortium name="The Broad Institute Genome Sequencing Platform"/>
            <person name="Ward D."/>
            <person name="Young S.K."/>
            <person name="Kodira C.D."/>
            <person name="Zeng Q."/>
            <person name="Koehrsen M."/>
            <person name="Alvarado L."/>
            <person name="Berlin A."/>
            <person name="Borenstein D."/>
            <person name="Chen Z."/>
            <person name="Engels R."/>
            <person name="Freedman E."/>
            <person name="Gellesch M."/>
            <person name="Goldberg J."/>
            <person name="Griggs A."/>
            <person name="Gujja S."/>
            <person name="Heiman D."/>
            <person name="Hepburn T."/>
            <person name="Howarth C."/>
            <person name="Jen D."/>
            <person name="Larson L."/>
            <person name="Lewis B."/>
            <person name="Mehta T."/>
            <person name="Park D."/>
            <person name="Pearson M."/>
            <person name="Roberts A."/>
            <person name="Saif S."/>
            <person name="Shea T."/>
            <person name="Shenoy N."/>
            <person name="Sisk P."/>
            <person name="Stolte C."/>
            <person name="Sykes S."/>
            <person name="Walk T."/>
            <person name="White J."/>
            <person name="Yandava C."/>
            <person name="Allison M.J."/>
            <person name="Lander E."/>
            <person name="Nusbaum C."/>
            <person name="Galagan J."/>
            <person name="Birren B."/>
        </authorList>
    </citation>
    <scope>NUCLEOTIDE SEQUENCE [LARGE SCALE GENOMIC DNA]</scope>
    <source>
        <strain evidence="11 12">OXCC13</strain>
    </source>
</reference>
<gene>
    <name evidence="10 11" type="primary">pdxA</name>
    <name evidence="11" type="ORF">OFBG_01548</name>
</gene>
<feature type="binding site" evidence="10">
    <location>
        <position position="140"/>
    </location>
    <ligand>
        <name>substrate</name>
    </ligand>
</feature>
<dbReference type="Proteomes" id="UP000005089">
    <property type="component" value="Unassembled WGS sequence"/>
</dbReference>
<feature type="binding site" evidence="10">
    <location>
        <position position="298"/>
    </location>
    <ligand>
        <name>substrate</name>
    </ligand>
</feature>
<feature type="binding site" evidence="10">
    <location>
        <position position="289"/>
    </location>
    <ligand>
        <name>substrate</name>
    </ligand>
</feature>
<keyword evidence="12" id="KW-1185">Reference proteome</keyword>